<feature type="non-terminal residue" evidence="6">
    <location>
        <position position="1"/>
    </location>
</feature>
<dbReference type="SUPFAM" id="SSF57903">
    <property type="entry name" value="FYVE/PHD zinc finger"/>
    <property type="match status" value="1"/>
</dbReference>
<dbReference type="InterPro" id="IPR013083">
    <property type="entry name" value="Znf_RING/FYVE/PHD"/>
</dbReference>
<evidence type="ECO:0000256" key="2">
    <source>
        <dbReference type="ARBA" id="ARBA00022771"/>
    </source>
</evidence>
<dbReference type="PANTHER" id="PTHR47793:SF1">
    <property type="entry name" value="HISTONE DEACETYLASE COMPLEX SUBUNIT CTI6"/>
    <property type="match status" value="1"/>
</dbReference>
<dbReference type="GO" id="GO:0061186">
    <property type="term" value="P:negative regulation of silent mating-type cassette heterochromatin formation"/>
    <property type="evidence" value="ECO:0007669"/>
    <property type="project" value="TreeGrafter"/>
</dbReference>
<dbReference type="InterPro" id="IPR019786">
    <property type="entry name" value="Zinc_finger_PHD-type_CS"/>
</dbReference>
<feature type="compositionally biased region" description="Basic residues" evidence="4">
    <location>
        <begin position="236"/>
        <end position="254"/>
    </location>
</feature>
<dbReference type="InterPro" id="IPR011011">
    <property type="entry name" value="Znf_FYVE_PHD"/>
</dbReference>
<accession>A0A367J508</accession>
<feature type="region of interest" description="Disordered" evidence="4">
    <location>
        <begin position="15"/>
        <end position="50"/>
    </location>
</feature>
<dbReference type="GO" id="GO:0033698">
    <property type="term" value="C:Rpd3L complex"/>
    <property type="evidence" value="ECO:0007669"/>
    <property type="project" value="TreeGrafter"/>
</dbReference>
<feature type="region of interest" description="Disordered" evidence="4">
    <location>
        <begin position="185"/>
        <end position="275"/>
    </location>
</feature>
<dbReference type="GO" id="GO:0008270">
    <property type="term" value="F:zinc ion binding"/>
    <property type="evidence" value="ECO:0007669"/>
    <property type="project" value="UniProtKB-KW"/>
</dbReference>
<evidence type="ECO:0000256" key="3">
    <source>
        <dbReference type="ARBA" id="ARBA00022833"/>
    </source>
</evidence>
<name>A0A367J508_RHIST</name>
<comment type="caution">
    <text evidence="6">The sequence shown here is derived from an EMBL/GenBank/DDBJ whole genome shotgun (WGS) entry which is preliminary data.</text>
</comment>
<organism evidence="6 7">
    <name type="scientific">Rhizopus stolonifer</name>
    <name type="common">Rhizopus nigricans</name>
    <dbReference type="NCBI Taxonomy" id="4846"/>
    <lineage>
        <taxon>Eukaryota</taxon>
        <taxon>Fungi</taxon>
        <taxon>Fungi incertae sedis</taxon>
        <taxon>Mucoromycota</taxon>
        <taxon>Mucoromycotina</taxon>
        <taxon>Mucoromycetes</taxon>
        <taxon>Mucorales</taxon>
        <taxon>Mucorineae</taxon>
        <taxon>Rhizopodaceae</taxon>
        <taxon>Rhizopus</taxon>
    </lineage>
</organism>
<dbReference type="OrthoDB" id="79252at2759"/>
<keyword evidence="1" id="KW-0479">Metal-binding</keyword>
<dbReference type="Proteomes" id="UP000253551">
    <property type="component" value="Unassembled WGS sequence"/>
</dbReference>
<gene>
    <name evidence="6" type="ORF">CU098_004958</name>
</gene>
<evidence type="ECO:0000256" key="4">
    <source>
        <dbReference type="SAM" id="MobiDB-lite"/>
    </source>
</evidence>
<evidence type="ECO:0000259" key="5">
    <source>
        <dbReference type="SMART" id="SM00249"/>
    </source>
</evidence>
<dbReference type="EMBL" id="PJQM01004290">
    <property type="protein sequence ID" value="RCH84986.1"/>
    <property type="molecule type" value="Genomic_DNA"/>
</dbReference>
<reference evidence="6 7" key="1">
    <citation type="journal article" date="2018" name="G3 (Bethesda)">
        <title>Phylogenetic and Phylogenomic Definition of Rhizopus Species.</title>
        <authorList>
            <person name="Gryganskyi A.P."/>
            <person name="Golan J."/>
            <person name="Dolatabadi S."/>
            <person name="Mondo S."/>
            <person name="Robb S."/>
            <person name="Idnurm A."/>
            <person name="Muszewska A."/>
            <person name="Steczkiewicz K."/>
            <person name="Masonjones S."/>
            <person name="Liao H.L."/>
            <person name="Gajdeczka M.T."/>
            <person name="Anike F."/>
            <person name="Vuek A."/>
            <person name="Anishchenko I.M."/>
            <person name="Voigt K."/>
            <person name="de Hoog G.S."/>
            <person name="Smith M.E."/>
            <person name="Heitman J."/>
            <person name="Vilgalys R."/>
            <person name="Stajich J.E."/>
        </authorList>
    </citation>
    <scope>NUCLEOTIDE SEQUENCE [LARGE SCALE GENOMIC DNA]</scope>
    <source>
        <strain evidence="6 7">LSU 92-RS-03</strain>
    </source>
</reference>
<evidence type="ECO:0000313" key="6">
    <source>
        <dbReference type="EMBL" id="RCH84986.1"/>
    </source>
</evidence>
<proteinExistence type="predicted"/>
<feature type="compositionally biased region" description="Basic residues" evidence="4">
    <location>
        <begin position="15"/>
        <end position="36"/>
    </location>
</feature>
<feature type="region of interest" description="Disordered" evidence="4">
    <location>
        <begin position="399"/>
        <end position="418"/>
    </location>
</feature>
<dbReference type="PANTHER" id="PTHR47793">
    <property type="entry name" value="HISTONE DEACETYLASE COMPLEX SUBUNIT CTI6"/>
    <property type="match status" value="1"/>
</dbReference>
<dbReference type="GO" id="GO:0070210">
    <property type="term" value="C:Rpd3L-Expanded complex"/>
    <property type="evidence" value="ECO:0007669"/>
    <property type="project" value="TreeGrafter"/>
</dbReference>
<dbReference type="GO" id="GO:0061188">
    <property type="term" value="P:negative regulation of rDNA heterochromatin formation"/>
    <property type="evidence" value="ECO:0007669"/>
    <property type="project" value="TreeGrafter"/>
</dbReference>
<keyword evidence="3" id="KW-0862">Zinc</keyword>
<evidence type="ECO:0000313" key="7">
    <source>
        <dbReference type="Proteomes" id="UP000253551"/>
    </source>
</evidence>
<keyword evidence="7" id="KW-1185">Reference proteome</keyword>
<dbReference type="Pfam" id="PF20826">
    <property type="entry name" value="PHD_5"/>
    <property type="match status" value="1"/>
</dbReference>
<protein>
    <recommendedName>
        <fullName evidence="5">Zinc finger PHD-type domain-containing protein</fullName>
    </recommendedName>
</protein>
<dbReference type="AlphaFoldDB" id="A0A367J508"/>
<dbReference type="STRING" id="4846.A0A367J508"/>
<dbReference type="Gene3D" id="3.30.40.10">
    <property type="entry name" value="Zinc/RING finger domain, C3HC4 (zinc finger)"/>
    <property type="match status" value="1"/>
</dbReference>
<keyword evidence="2" id="KW-0863">Zinc-finger</keyword>
<dbReference type="CDD" id="cd15550">
    <property type="entry name" value="PHD_MLL5"/>
    <property type="match status" value="1"/>
</dbReference>
<dbReference type="SMART" id="SM00249">
    <property type="entry name" value="PHD"/>
    <property type="match status" value="1"/>
</dbReference>
<sequence>KDVYLHVIYQVVHSRRGGRHSVGRRRRTQQQQRRRSQSSSDENSTDSGSVTRCVCGHTHSLGLMVQCDKCEVWQHCECMGLEQPDIPDHYYCELCKPENHKLTRYNNGRSKRYYVSSEKAPKKRMTLNSREASLSLEDVLASRNVLELYGSHSNEESSPPPPPPSTALTQTQPLLLLDKVIEEEPEDIPKQESSPSIQETPKEQESSEPEPQRSSSTPKPRATKRKITKSEERPKRVAHGRHRHTNGKRGKPRSRTSTPMRELSPGTPEFDQESHTNDSIATTLFEHFSPQARATSPPAKTRQPHPRMSISEMNRRARQILDYISSVQVELATKEENRAGHGHEDDDNDSLSSASTLPLDYEENVIVEHQTSLQIMDMLTRKLIKFQRRFGPRHRMMNEGCVSQSREESSSSQVMTSL</sequence>
<dbReference type="InterPro" id="IPR053051">
    <property type="entry name" value="HDAC_complex_subunit"/>
</dbReference>
<feature type="compositionally biased region" description="Polar residues" evidence="4">
    <location>
        <begin position="41"/>
        <end position="50"/>
    </location>
</feature>
<dbReference type="InterPro" id="IPR001965">
    <property type="entry name" value="Znf_PHD"/>
</dbReference>
<evidence type="ECO:0000256" key="1">
    <source>
        <dbReference type="ARBA" id="ARBA00022723"/>
    </source>
</evidence>
<dbReference type="PROSITE" id="PS01359">
    <property type="entry name" value="ZF_PHD_1"/>
    <property type="match status" value="1"/>
</dbReference>
<feature type="domain" description="Zinc finger PHD-type" evidence="5">
    <location>
        <begin position="52"/>
        <end position="96"/>
    </location>
</feature>